<evidence type="ECO:0000313" key="4">
    <source>
        <dbReference type="EMBL" id="PVZ95011.1"/>
    </source>
</evidence>
<protein>
    <submittedName>
        <fullName evidence="4">Amino acid deaminase</fullName>
    </submittedName>
</protein>
<keyword evidence="2" id="KW-0456">Lyase</keyword>
<dbReference type="GO" id="GO:0016829">
    <property type="term" value="F:lyase activity"/>
    <property type="evidence" value="ECO:0007669"/>
    <property type="project" value="UniProtKB-KW"/>
</dbReference>
<dbReference type="SUPFAM" id="SSF51419">
    <property type="entry name" value="PLP-binding barrel"/>
    <property type="match status" value="1"/>
</dbReference>
<keyword evidence="5" id="KW-1185">Reference proteome</keyword>
<proteinExistence type="inferred from homology"/>
<dbReference type="InterPro" id="IPR001608">
    <property type="entry name" value="Ala_racemase_N"/>
</dbReference>
<name>A0A2V1HRQ7_9MICO</name>
<evidence type="ECO:0000313" key="5">
    <source>
        <dbReference type="Proteomes" id="UP000244893"/>
    </source>
</evidence>
<dbReference type="InterPro" id="IPR029066">
    <property type="entry name" value="PLP-binding_barrel"/>
</dbReference>
<reference evidence="4 5" key="1">
    <citation type="submission" date="2018-05" db="EMBL/GenBank/DDBJ databases">
        <title>Amnibacterium sp. M8JJ-5, whole genome shotgun sequence.</title>
        <authorList>
            <person name="Tuo L."/>
        </authorList>
    </citation>
    <scope>NUCLEOTIDE SEQUENCE [LARGE SCALE GENOMIC DNA]</scope>
    <source>
        <strain evidence="4 5">M8JJ-5</strain>
    </source>
</reference>
<dbReference type="Gene3D" id="3.20.20.10">
    <property type="entry name" value="Alanine racemase"/>
    <property type="match status" value="1"/>
</dbReference>
<evidence type="ECO:0000259" key="3">
    <source>
        <dbReference type="SMART" id="SM01119"/>
    </source>
</evidence>
<dbReference type="PANTHER" id="PTHR28004">
    <property type="entry name" value="ZGC:162816-RELATED"/>
    <property type="match status" value="1"/>
</dbReference>
<dbReference type="Pfam" id="PF01168">
    <property type="entry name" value="Ala_racemase_N"/>
    <property type="match status" value="1"/>
</dbReference>
<dbReference type="InterPro" id="IPR051466">
    <property type="entry name" value="D-amino_acid_metab_enzyme"/>
</dbReference>
<feature type="domain" description="D-serine dehydratase-like" evidence="3">
    <location>
        <begin position="331"/>
        <end position="427"/>
    </location>
</feature>
<dbReference type="Gene3D" id="2.40.37.20">
    <property type="entry name" value="D-serine dehydratase-like domain"/>
    <property type="match status" value="1"/>
</dbReference>
<dbReference type="PANTHER" id="PTHR28004:SF8">
    <property type="entry name" value="D-SERINE DEAMINASE"/>
    <property type="match status" value="1"/>
</dbReference>
<dbReference type="Pfam" id="PF14031">
    <property type="entry name" value="D-ser_dehydrat"/>
    <property type="match status" value="1"/>
</dbReference>
<dbReference type="AlphaFoldDB" id="A0A2V1HRQ7"/>
<evidence type="ECO:0000256" key="2">
    <source>
        <dbReference type="ARBA" id="ARBA00023239"/>
    </source>
</evidence>
<comment type="caution">
    <text evidence="4">The sequence shown here is derived from an EMBL/GenBank/DDBJ whole genome shotgun (WGS) entry which is preliminary data.</text>
</comment>
<dbReference type="InterPro" id="IPR026956">
    <property type="entry name" value="D-ser_dehydrat-like_dom"/>
</dbReference>
<dbReference type="SMART" id="SM01119">
    <property type="entry name" value="D-ser_dehydrat"/>
    <property type="match status" value="1"/>
</dbReference>
<accession>A0A2V1HRQ7</accession>
<organism evidence="4 5">
    <name type="scientific">Amnibacterium flavum</name>
    <dbReference type="NCBI Taxonomy" id="2173173"/>
    <lineage>
        <taxon>Bacteria</taxon>
        <taxon>Bacillati</taxon>
        <taxon>Actinomycetota</taxon>
        <taxon>Actinomycetes</taxon>
        <taxon>Micrococcales</taxon>
        <taxon>Microbacteriaceae</taxon>
        <taxon>Amnibacterium</taxon>
    </lineage>
</organism>
<sequence length="440" mass="46386">MNTRGEAVMSAFAAGSHDAAVAERALADLSRAPIGPTVKGFGGLDEMASGGDIAQRGLRLDAPVFSRPLFVLRTSALEHNIAVLADYCARRGALLAPHAKTTMSPELFLAQLRAGAWALTAANVTQASVFVLHGARRVIIANQVTDRVALASLRRLLDRTAGLEVLCYVDSVHGAELLVDAFAGADRAPQVLVEIGLPDARTGVRDLPTAEAVARVIHDAPTLRVVGTSCFEGSLGEREGDELDLAVDQLLTAVRIAGERLSELGLVEDGLVLSAGGSHLFDRVIDEFSLSSVPDTRIVVRSGSYVTHDHGVYLHDSPALRGVDIEPFIPAIEIRATVLSRPDPDLVLITAGRRDVSFDAGYPVVLSASHDGTPIDAAGATVTGLNDQHGFVTVPATSSLAVGDEVVLGISHPCTTFDKWTHGLLVDDDDVVTGVVHTFF</sequence>
<dbReference type="InterPro" id="IPR042208">
    <property type="entry name" value="D-ser_dehydrat-like_sf"/>
</dbReference>
<dbReference type="Proteomes" id="UP000244893">
    <property type="component" value="Unassembled WGS sequence"/>
</dbReference>
<comment type="similarity">
    <text evidence="1">Belongs to the DSD1 family.</text>
</comment>
<dbReference type="OrthoDB" id="9811417at2"/>
<evidence type="ECO:0000256" key="1">
    <source>
        <dbReference type="ARBA" id="ARBA00005323"/>
    </source>
</evidence>
<dbReference type="EMBL" id="QEOP01000001">
    <property type="protein sequence ID" value="PVZ95011.1"/>
    <property type="molecule type" value="Genomic_DNA"/>
</dbReference>
<gene>
    <name evidence="4" type="ORF">DDQ50_00270</name>
</gene>